<dbReference type="Proteomes" id="UP000299211">
    <property type="component" value="Unassembled WGS sequence"/>
</dbReference>
<evidence type="ECO:0000313" key="4">
    <source>
        <dbReference type="Proteomes" id="UP000302139"/>
    </source>
</evidence>
<dbReference type="STRING" id="33903.AQJ43_23770"/>
<dbReference type="EMBL" id="BJHY01000001">
    <property type="protein sequence ID" value="GDY74114.1"/>
    <property type="molecule type" value="Genomic_DNA"/>
</dbReference>
<reference evidence="1 4" key="2">
    <citation type="submission" date="2019-04" db="EMBL/GenBank/DDBJ databases">
        <title>Draft genome sequences of Streptomyces avermitilis NBRC 14893.</title>
        <authorList>
            <person name="Komaki H."/>
            <person name="Tamura T."/>
            <person name="Hosoyama A."/>
        </authorList>
    </citation>
    <scope>NUCLEOTIDE SEQUENCE [LARGE SCALE GENOMIC DNA]</scope>
    <source>
        <strain evidence="1 4">NBRC 14893</strain>
    </source>
</reference>
<dbReference type="RefSeq" id="WP_010986912.1">
    <property type="nucleotide sequence ID" value="NZ_BAABTN010000049.1"/>
</dbReference>
<organism evidence="1 4">
    <name type="scientific">Streptomyces avermitilis</name>
    <dbReference type="NCBI Taxonomy" id="33903"/>
    <lineage>
        <taxon>Bacteria</taxon>
        <taxon>Bacillati</taxon>
        <taxon>Actinomycetota</taxon>
        <taxon>Actinomycetes</taxon>
        <taxon>Kitasatosporales</taxon>
        <taxon>Streptomycetaceae</taxon>
        <taxon>Streptomyces</taxon>
    </lineage>
</organism>
<dbReference type="GeneID" id="41542602"/>
<comment type="caution">
    <text evidence="1">The sequence shown here is derived from an EMBL/GenBank/DDBJ whole genome shotgun (WGS) entry which is preliminary data.</text>
</comment>
<evidence type="ECO:0000313" key="1">
    <source>
        <dbReference type="EMBL" id="GDY65668.1"/>
    </source>
</evidence>
<sequence length="110" mass="12355">MTQPNRKRIKLETLRAQRLEATGTKELEVIVEDEKFVFPLFNWLPIATYKKIQSLPDKNDLIAQTEILLGKEKTERLFELGLTTGDLLDIFDALQADAGVSTGESTSSSD</sequence>
<accession>A0A4D4M192</accession>
<evidence type="ECO:0000313" key="3">
    <source>
        <dbReference type="Proteomes" id="UP000299211"/>
    </source>
</evidence>
<protein>
    <submittedName>
        <fullName evidence="1">Uncharacterized protein</fullName>
    </submittedName>
</protein>
<dbReference type="EMBL" id="BJHX01000001">
    <property type="protein sequence ID" value="GDY65668.1"/>
    <property type="molecule type" value="Genomic_DNA"/>
</dbReference>
<evidence type="ECO:0000313" key="2">
    <source>
        <dbReference type="EMBL" id="GDY74114.1"/>
    </source>
</evidence>
<name>A0A4D4M192_STRAX</name>
<gene>
    <name evidence="1" type="ORF">SAV14893_050610</name>
    <name evidence="2" type="ORF">SAV31267_035990</name>
</gene>
<dbReference type="AlphaFoldDB" id="A0A4D4M192"/>
<proteinExistence type="predicted"/>
<dbReference type="Proteomes" id="UP000302139">
    <property type="component" value="Unassembled WGS sequence"/>
</dbReference>
<reference evidence="2 3" key="1">
    <citation type="submission" date="2019-04" db="EMBL/GenBank/DDBJ databases">
        <title>Draft genome sequences of Streptomyces avermitilis ATCC 31267.</title>
        <authorList>
            <person name="Komaki H."/>
            <person name="Tamura T."/>
            <person name="Hosoyama A."/>
        </authorList>
    </citation>
    <scope>NUCLEOTIDE SEQUENCE [LARGE SCALE GENOMIC DNA]</scope>
    <source>
        <strain evidence="2 3">ATCC 31267</strain>
    </source>
</reference>